<proteinExistence type="predicted"/>
<gene>
    <name evidence="2" type="ORF">PG993_003993</name>
</gene>
<reference evidence="2 3" key="1">
    <citation type="submission" date="2023-01" db="EMBL/GenBank/DDBJ databases">
        <title>Analysis of 21 Apiospora genomes using comparative genomics revels a genus with tremendous synthesis potential of carbohydrate active enzymes and secondary metabolites.</title>
        <authorList>
            <person name="Sorensen T."/>
        </authorList>
    </citation>
    <scope>NUCLEOTIDE SEQUENCE [LARGE SCALE GENOMIC DNA]</scope>
    <source>
        <strain evidence="2 3">CBS 33761</strain>
    </source>
</reference>
<keyword evidence="3" id="KW-1185">Reference proteome</keyword>
<name>A0ABR1U3S4_9PEZI</name>
<sequence>MEPGLRALGCPDPPRSNRPVPVVAGRPDPDLGVSSPDVQKCKTRNGLLRPISYAQHMQRGVRFDANIPACLYGAPLAIYSRSKATTGSSSAAHTGIGPGAVGRSKPPLSIHLLADAVGSPVPHFTFSRRKVETRKLETAFSGPPDVPGRGSAAYDLAQTHPLVSTAPGRRSIRDPTSLQGTLQGSYPVSTQKFSPSPTSYPVAKQPPNPTCKTTKSTGYPEATL</sequence>
<evidence type="ECO:0000256" key="1">
    <source>
        <dbReference type="SAM" id="MobiDB-lite"/>
    </source>
</evidence>
<feature type="region of interest" description="Disordered" evidence="1">
    <location>
        <begin position="165"/>
        <end position="224"/>
    </location>
</feature>
<accession>A0ABR1U3S4</accession>
<evidence type="ECO:0000313" key="2">
    <source>
        <dbReference type="EMBL" id="KAK8052608.1"/>
    </source>
</evidence>
<evidence type="ECO:0000313" key="3">
    <source>
        <dbReference type="Proteomes" id="UP001444661"/>
    </source>
</evidence>
<comment type="caution">
    <text evidence="2">The sequence shown here is derived from an EMBL/GenBank/DDBJ whole genome shotgun (WGS) entry which is preliminary data.</text>
</comment>
<feature type="region of interest" description="Disordered" evidence="1">
    <location>
        <begin position="1"/>
        <end position="38"/>
    </location>
</feature>
<dbReference type="Proteomes" id="UP001444661">
    <property type="component" value="Unassembled WGS sequence"/>
</dbReference>
<organism evidence="2 3">
    <name type="scientific">Apiospora rasikravindrae</name>
    <dbReference type="NCBI Taxonomy" id="990691"/>
    <lineage>
        <taxon>Eukaryota</taxon>
        <taxon>Fungi</taxon>
        <taxon>Dikarya</taxon>
        <taxon>Ascomycota</taxon>
        <taxon>Pezizomycotina</taxon>
        <taxon>Sordariomycetes</taxon>
        <taxon>Xylariomycetidae</taxon>
        <taxon>Amphisphaeriales</taxon>
        <taxon>Apiosporaceae</taxon>
        <taxon>Apiospora</taxon>
    </lineage>
</organism>
<protein>
    <submittedName>
        <fullName evidence="2">Uncharacterized protein</fullName>
    </submittedName>
</protein>
<dbReference type="EMBL" id="JAQQWK010000002">
    <property type="protein sequence ID" value="KAK8052608.1"/>
    <property type="molecule type" value="Genomic_DNA"/>
</dbReference>
<feature type="compositionally biased region" description="Polar residues" evidence="1">
    <location>
        <begin position="174"/>
        <end position="199"/>
    </location>
</feature>